<name>A0A6N6MJU6_9FLAO</name>
<dbReference type="Gene3D" id="3.40.50.1000">
    <property type="entry name" value="HAD superfamily/HAD-like"/>
    <property type="match status" value="1"/>
</dbReference>
<dbReference type="InterPro" id="IPR023214">
    <property type="entry name" value="HAD_sf"/>
</dbReference>
<dbReference type="PANTHER" id="PTHR43611:SF3">
    <property type="entry name" value="FLAVIN MONONUCLEOTIDE HYDROLASE 1, CHLOROPLATIC"/>
    <property type="match status" value="1"/>
</dbReference>
<dbReference type="Pfam" id="PF13419">
    <property type="entry name" value="HAD_2"/>
    <property type="match status" value="1"/>
</dbReference>
<dbReference type="InterPro" id="IPR006439">
    <property type="entry name" value="HAD-SF_hydro_IA"/>
</dbReference>
<dbReference type="NCBIfam" id="TIGR01549">
    <property type="entry name" value="HAD-SF-IA-v1"/>
    <property type="match status" value="1"/>
</dbReference>
<evidence type="ECO:0000313" key="2">
    <source>
        <dbReference type="Proteomes" id="UP000441333"/>
    </source>
</evidence>
<dbReference type="SFLD" id="SFLDS00003">
    <property type="entry name" value="Haloacid_Dehalogenase"/>
    <property type="match status" value="1"/>
</dbReference>
<dbReference type="EMBL" id="WAAT01000004">
    <property type="protein sequence ID" value="KAB1071422.1"/>
    <property type="molecule type" value="Genomic_DNA"/>
</dbReference>
<dbReference type="InterPro" id="IPR041492">
    <property type="entry name" value="HAD_2"/>
</dbReference>
<dbReference type="SFLD" id="SFLDG01129">
    <property type="entry name" value="C1.5:_HAD__Beta-PGM__Phosphata"/>
    <property type="match status" value="1"/>
</dbReference>
<gene>
    <name evidence="1" type="ORF">F6U93_01465</name>
</gene>
<dbReference type="RefSeq" id="WP_150936133.1">
    <property type="nucleotide sequence ID" value="NZ_WAAT01000004.1"/>
</dbReference>
<proteinExistence type="predicted"/>
<dbReference type="NCBIfam" id="TIGR01509">
    <property type="entry name" value="HAD-SF-IA-v3"/>
    <property type="match status" value="1"/>
</dbReference>
<dbReference type="AlphaFoldDB" id="A0A6N6MJU6"/>
<dbReference type="SUPFAM" id="SSF56784">
    <property type="entry name" value="HAD-like"/>
    <property type="match status" value="1"/>
</dbReference>
<organism evidence="1 2">
    <name type="scientific">Pseudotamlana haliotis</name>
    <dbReference type="NCBI Taxonomy" id="2614804"/>
    <lineage>
        <taxon>Bacteria</taxon>
        <taxon>Pseudomonadati</taxon>
        <taxon>Bacteroidota</taxon>
        <taxon>Flavobacteriia</taxon>
        <taxon>Flavobacteriales</taxon>
        <taxon>Flavobacteriaceae</taxon>
        <taxon>Pseudotamlana</taxon>
    </lineage>
</organism>
<dbReference type="InterPro" id="IPR036412">
    <property type="entry name" value="HAD-like_sf"/>
</dbReference>
<dbReference type="CDD" id="cd02603">
    <property type="entry name" value="HAD_sEH-N_like"/>
    <property type="match status" value="1"/>
</dbReference>
<comment type="caution">
    <text evidence="1">The sequence shown here is derived from an EMBL/GenBank/DDBJ whole genome shotgun (WGS) entry which is preliminary data.</text>
</comment>
<accession>A0A6N6MJU6</accession>
<protein>
    <submittedName>
        <fullName evidence="1">HAD family phosphatase</fullName>
    </submittedName>
</protein>
<dbReference type="PANTHER" id="PTHR43611">
    <property type="entry name" value="ALPHA-D-GLUCOSE 1-PHOSPHATE PHOSPHATASE"/>
    <property type="match status" value="1"/>
</dbReference>
<dbReference type="Gene3D" id="1.10.150.240">
    <property type="entry name" value="Putative phosphatase, domain 2"/>
    <property type="match status" value="1"/>
</dbReference>
<dbReference type="InterPro" id="IPR023198">
    <property type="entry name" value="PGP-like_dom2"/>
</dbReference>
<dbReference type="Proteomes" id="UP000441333">
    <property type="component" value="Unassembled WGS sequence"/>
</dbReference>
<keyword evidence="2" id="KW-1185">Reference proteome</keyword>
<evidence type="ECO:0000313" key="1">
    <source>
        <dbReference type="EMBL" id="KAB1071422.1"/>
    </source>
</evidence>
<reference evidence="1 2" key="1">
    <citation type="submission" date="2019-09" db="EMBL/GenBank/DDBJ databases">
        <authorList>
            <person name="Cao W.R."/>
        </authorList>
    </citation>
    <scope>NUCLEOTIDE SEQUENCE [LARGE SCALE GENOMIC DNA]</scope>
    <source>
        <strain evidence="1 2">B1N29</strain>
    </source>
</reference>
<sequence>MSKIDTIIFDLGGVLIDWNPEYVFLDVFNGDQEKTRWFLDHVCTSDWNENQDAGYPLAQATEDRVKLFPEYEKEIRKFYGDWENMLGGAIHGMVIILRKLIDSKQYKVVALTNWSAETFPIAQARFEFLQWFEAILVSGEENTRKPFIDIYELALNRFNIKPENAIFIDDNLRNIEAAKTLGIHGIHFTTSEKLKIQLETFNIKI</sequence>